<feature type="region of interest" description="Disordered" evidence="1">
    <location>
        <begin position="86"/>
        <end position="116"/>
    </location>
</feature>
<reference evidence="2 3" key="1">
    <citation type="submission" date="2018-11" db="EMBL/GenBank/DDBJ databases">
        <title>Genome sequence of Saitozyma podzolica DSM 27192.</title>
        <authorList>
            <person name="Aliyu H."/>
            <person name="Gorte O."/>
            <person name="Ochsenreither K."/>
        </authorList>
    </citation>
    <scope>NUCLEOTIDE SEQUENCE [LARGE SCALE GENOMIC DNA]</scope>
    <source>
        <strain evidence="2 3">DSM 27192</strain>
    </source>
</reference>
<comment type="caution">
    <text evidence="2">The sequence shown here is derived from an EMBL/GenBank/DDBJ whole genome shotgun (WGS) entry which is preliminary data.</text>
</comment>
<sequence length="184" mass="19568">MTMSLPSDPALSPRSGLSSRIISARGCGDSGNGNGTGAAPPLPHSALDSSTAVASCSPIDPAFRPDHNLSPRRHCRCHPHPQCRYHLPSSPRPRRSALPPHLVPAQTPELGPSSNRPLRAHDAHPPLWSYTGPALRADPRPRPCPPLAPRPSAIAPRPLVSAVRMLPHHVAHREVRADPCDTAG</sequence>
<name>A0A427XVV5_9TREE</name>
<feature type="region of interest" description="Disordered" evidence="1">
    <location>
        <begin position="133"/>
        <end position="154"/>
    </location>
</feature>
<dbReference type="EMBL" id="RSCD01000026">
    <property type="protein sequence ID" value="RSH82871.1"/>
    <property type="molecule type" value="Genomic_DNA"/>
</dbReference>
<evidence type="ECO:0000313" key="2">
    <source>
        <dbReference type="EMBL" id="RSH82871.1"/>
    </source>
</evidence>
<dbReference type="AlphaFoldDB" id="A0A427XVV5"/>
<protein>
    <submittedName>
        <fullName evidence="2">Uncharacterized protein</fullName>
    </submittedName>
</protein>
<evidence type="ECO:0000256" key="1">
    <source>
        <dbReference type="SAM" id="MobiDB-lite"/>
    </source>
</evidence>
<proteinExistence type="predicted"/>
<feature type="region of interest" description="Disordered" evidence="1">
    <location>
        <begin position="1"/>
        <end position="51"/>
    </location>
</feature>
<gene>
    <name evidence="2" type="ORF">EHS25_005861</name>
</gene>
<dbReference type="Proteomes" id="UP000279259">
    <property type="component" value="Unassembled WGS sequence"/>
</dbReference>
<keyword evidence="3" id="KW-1185">Reference proteome</keyword>
<organism evidence="2 3">
    <name type="scientific">Saitozyma podzolica</name>
    <dbReference type="NCBI Taxonomy" id="1890683"/>
    <lineage>
        <taxon>Eukaryota</taxon>
        <taxon>Fungi</taxon>
        <taxon>Dikarya</taxon>
        <taxon>Basidiomycota</taxon>
        <taxon>Agaricomycotina</taxon>
        <taxon>Tremellomycetes</taxon>
        <taxon>Tremellales</taxon>
        <taxon>Trimorphomycetaceae</taxon>
        <taxon>Saitozyma</taxon>
    </lineage>
</organism>
<evidence type="ECO:0000313" key="3">
    <source>
        <dbReference type="Proteomes" id="UP000279259"/>
    </source>
</evidence>
<accession>A0A427XVV5</accession>